<name>A0A382IGT0_9ZZZZ</name>
<evidence type="ECO:0000256" key="1">
    <source>
        <dbReference type="SAM" id="Phobius"/>
    </source>
</evidence>
<feature type="non-terminal residue" evidence="2">
    <location>
        <position position="72"/>
    </location>
</feature>
<keyword evidence="1" id="KW-0472">Membrane</keyword>
<feature type="transmembrane region" description="Helical" evidence="1">
    <location>
        <begin position="26"/>
        <end position="47"/>
    </location>
</feature>
<organism evidence="2">
    <name type="scientific">marine metagenome</name>
    <dbReference type="NCBI Taxonomy" id="408172"/>
    <lineage>
        <taxon>unclassified sequences</taxon>
        <taxon>metagenomes</taxon>
        <taxon>ecological metagenomes</taxon>
    </lineage>
</organism>
<dbReference type="AlphaFoldDB" id="A0A382IGT0"/>
<reference evidence="2" key="1">
    <citation type="submission" date="2018-05" db="EMBL/GenBank/DDBJ databases">
        <authorList>
            <person name="Lanie J.A."/>
            <person name="Ng W.-L."/>
            <person name="Kazmierczak K.M."/>
            <person name="Andrzejewski T.M."/>
            <person name="Davidsen T.M."/>
            <person name="Wayne K.J."/>
            <person name="Tettelin H."/>
            <person name="Glass J.I."/>
            <person name="Rusch D."/>
            <person name="Podicherti R."/>
            <person name="Tsui H.-C.T."/>
            <person name="Winkler M.E."/>
        </authorList>
    </citation>
    <scope>NUCLEOTIDE SEQUENCE</scope>
</reference>
<dbReference type="EMBL" id="UINC01067303">
    <property type="protein sequence ID" value="SVB98836.1"/>
    <property type="molecule type" value="Genomic_DNA"/>
</dbReference>
<protein>
    <submittedName>
        <fullName evidence="2">Uncharacterized protein</fullName>
    </submittedName>
</protein>
<keyword evidence="1" id="KW-0812">Transmembrane</keyword>
<gene>
    <name evidence="2" type="ORF">METZ01_LOCUS251690</name>
</gene>
<sequence>MGAVICFHFPEYFTTPEFRVVYPVEVLRWVLLACLVLAFGFALTSFLLSGKTKLGLTAVVISAVAIVLGGNT</sequence>
<proteinExistence type="predicted"/>
<evidence type="ECO:0000313" key="2">
    <source>
        <dbReference type="EMBL" id="SVB98836.1"/>
    </source>
</evidence>
<feature type="transmembrane region" description="Helical" evidence="1">
    <location>
        <begin position="54"/>
        <end position="71"/>
    </location>
</feature>
<accession>A0A382IGT0</accession>
<keyword evidence="1" id="KW-1133">Transmembrane helix</keyword>